<accession>A0A146F9I3</accession>
<evidence type="ECO:0000256" key="5">
    <source>
        <dbReference type="RuleBase" id="RU361187"/>
    </source>
</evidence>
<dbReference type="InterPro" id="IPR008979">
    <property type="entry name" value="Galactose-bd-like_sf"/>
</dbReference>
<evidence type="ECO:0000256" key="6">
    <source>
        <dbReference type="SAM" id="SignalP"/>
    </source>
</evidence>
<dbReference type="EMBL" id="BCWF01000016">
    <property type="protein sequence ID" value="GAT22615.1"/>
    <property type="molecule type" value="Genomic_DNA"/>
</dbReference>
<keyword evidence="4 5" id="KW-0326">Glycosidase</keyword>
<dbReference type="GO" id="GO:0004553">
    <property type="term" value="F:hydrolase activity, hydrolyzing O-glycosyl compounds"/>
    <property type="evidence" value="ECO:0007669"/>
    <property type="project" value="InterPro"/>
</dbReference>
<dbReference type="VEuPathDB" id="FungiDB:ASPFODRAFT_199512"/>
<dbReference type="SUPFAM" id="SSF75005">
    <property type="entry name" value="Arabinanase/levansucrase/invertase"/>
    <property type="match status" value="1"/>
</dbReference>
<comment type="caution">
    <text evidence="7">The sequence shown here is derived from an EMBL/GenBank/DDBJ whole genome shotgun (WGS) entry which is preliminary data.</text>
</comment>
<reference evidence="7 8" key="1">
    <citation type="journal article" date="2016" name="DNA Res.">
        <title>Genome sequence of Aspergillus luchuensis NBRC 4314.</title>
        <authorList>
            <person name="Yamada O."/>
            <person name="Machida M."/>
            <person name="Hosoyama A."/>
            <person name="Goto M."/>
            <person name="Takahashi T."/>
            <person name="Futagami T."/>
            <person name="Yamagata Y."/>
            <person name="Takeuchi M."/>
            <person name="Kobayashi T."/>
            <person name="Koike H."/>
            <person name="Abe K."/>
            <person name="Asai K."/>
            <person name="Arita M."/>
            <person name="Fujita N."/>
            <person name="Fukuda K."/>
            <person name="Higa K."/>
            <person name="Horikawa H."/>
            <person name="Ishikawa T."/>
            <person name="Jinno K."/>
            <person name="Kato Y."/>
            <person name="Kirimura K."/>
            <person name="Mizutani O."/>
            <person name="Nakasone K."/>
            <person name="Sano M."/>
            <person name="Shiraishi Y."/>
            <person name="Tsukahara M."/>
            <person name="Gomi K."/>
        </authorList>
    </citation>
    <scope>NUCLEOTIDE SEQUENCE [LARGE SCALE GENOMIC DNA]</scope>
    <source>
        <strain evidence="7 8">RIB 2604</strain>
    </source>
</reference>
<organism evidence="7 8">
    <name type="scientific">Aspergillus kawachii</name>
    <name type="common">White koji mold</name>
    <name type="synonym">Aspergillus awamori var. kawachi</name>
    <dbReference type="NCBI Taxonomy" id="1069201"/>
    <lineage>
        <taxon>Eukaryota</taxon>
        <taxon>Fungi</taxon>
        <taxon>Dikarya</taxon>
        <taxon>Ascomycota</taxon>
        <taxon>Pezizomycotina</taxon>
        <taxon>Eurotiomycetes</taxon>
        <taxon>Eurotiomycetidae</taxon>
        <taxon>Eurotiales</taxon>
        <taxon>Aspergillaceae</taxon>
        <taxon>Aspergillus</taxon>
        <taxon>Aspergillus subgen. Circumdati</taxon>
    </lineage>
</organism>
<dbReference type="InterPro" id="IPR023296">
    <property type="entry name" value="Glyco_hydro_beta-prop_sf"/>
</dbReference>
<dbReference type="InterPro" id="IPR006710">
    <property type="entry name" value="Glyco_hydro_43"/>
</dbReference>
<dbReference type="SUPFAM" id="SSF49785">
    <property type="entry name" value="Galactose-binding domain-like"/>
    <property type="match status" value="1"/>
</dbReference>
<feature type="signal peptide" evidence="6">
    <location>
        <begin position="1"/>
        <end position="18"/>
    </location>
</feature>
<gene>
    <name evidence="7" type="ORF">RIB2604_01600300</name>
</gene>
<evidence type="ECO:0000256" key="2">
    <source>
        <dbReference type="ARBA" id="ARBA00022729"/>
    </source>
</evidence>
<sequence length="386" mass="42056">MLAQVLLASVAIANVATASLQINLVEWTFEGELLSLQSSGDLGPDRVVERPKIIYNDDTSTYVMWMHIDDSSYGEAKTGVATSSSVCGQYDYLGSFQPLGHQSRDIGLYKDDNGTAYLLSEDVSRAPDIPVRKNKLTSQRPNGLRIDRLTDDYLNVTYTTHLFPEHYEAPAIYKQDGVYFMFGSQLTAANDNKYTTSTDLNGTWSDWSNFATAGTDTYDSQTTFVMQVGKSVIDRQIDSSNWIPSTDGTWSSGGDETDPEAEASTNVLSNGAKVISCSGCSGDESVGWIGGSDNGTLEMRNISSDASTTTTIQVRYENGDSTQRYTTVTVNGKSQILAFLPSDNGNTPATSVLNAQLESGDDNIITFSAYEEEYGPDIDRLLVPEE</sequence>
<evidence type="ECO:0000313" key="7">
    <source>
        <dbReference type="EMBL" id="GAT22615.1"/>
    </source>
</evidence>
<dbReference type="Pfam" id="PF04616">
    <property type="entry name" value="Glyco_hydro_43"/>
    <property type="match status" value="1"/>
</dbReference>
<dbReference type="CDD" id="cd04081">
    <property type="entry name" value="CBM35_galactosidase-like"/>
    <property type="match status" value="1"/>
</dbReference>
<dbReference type="AlphaFoldDB" id="A0A146F9I3"/>
<evidence type="ECO:0000256" key="4">
    <source>
        <dbReference type="ARBA" id="ARBA00023295"/>
    </source>
</evidence>
<proteinExistence type="inferred from homology"/>
<dbReference type="Gene3D" id="2.115.10.20">
    <property type="entry name" value="Glycosyl hydrolase domain, family 43"/>
    <property type="match status" value="1"/>
</dbReference>
<dbReference type="PANTHER" id="PTHR22925:SF3">
    <property type="entry name" value="GLYCOSYL HYDROLASE FAMILY PROTEIN 43"/>
    <property type="match status" value="1"/>
</dbReference>
<name>A0A146F9I3_ASPKA</name>
<comment type="similarity">
    <text evidence="1 5">Belongs to the glycosyl hydrolase 43 family.</text>
</comment>
<dbReference type="PANTHER" id="PTHR22925">
    <property type="entry name" value="GLYCOSYL HYDROLASE 43 FAMILY MEMBER"/>
    <property type="match status" value="1"/>
</dbReference>
<evidence type="ECO:0000313" key="8">
    <source>
        <dbReference type="Proteomes" id="UP000075230"/>
    </source>
</evidence>
<evidence type="ECO:0000256" key="3">
    <source>
        <dbReference type="ARBA" id="ARBA00022801"/>
    </source>
</evidence>
<keyword evidence="2 6" id="KW-0732">Signal</keyword>
<evidence type="ECO:0000256" key="1">
    <source>
        <dbReference type="ARBA" id="ARBA00009865"/>
    </source>
</evidence>
<dbReference type="Proteomes" id="UP000075230">
    <property type="component" value="Unassembled WGS sequence"/>
</dbReference>
<protein>
    <submittedName>
        <fullName evidence="7">Glycosyl hydrolase family 43 protein</fullName>
    </submittedName>
</protein>
<reference evidence="8" key="2">
    <citation type="submission" date="2016-02" db="EMBL/GenBank/DDBJ databases">
        <title>Genome sequencing of Aspergillus luchuensis NBRC 4314.</title>
        <authorList>
            <person name="Yamada O."/>
        </authorList>
    </citation>
    <scope>NUCLEOTIDE SEQUENCE [LARGE SCALE GENOMIC DNA]</scope>
    <source>
        <strain evidence="8">RIB 2604</strain>
    </source>
</reference>
<feature type="chain" id="PRO_5007523643" evidence="6">
    <location>
        <begin position="19"/>
        <end position="386"/>
    </location>
</feature>
<dbReference type="GO" id="GO:0005975">
    <property type="term" value="P:carbohydrate metabolic process"/>
    <property type="evidence" value="ECO:0007669"/>
    <property type="project" value="InterPro"/>
</dbReference>
<dbReference type="Gene3D" id="2.60.120.260">
    <property type="entry name" value="Galactose-binding domain-like"/>
    <property type="match status" value="1"/>
</dbReference>
<keyword evidence="3 5" id="KW-0378">Hydrolase</keyword>